<organism evidence="13 14">
    <name type="scientific">Nocardia cyriacigeorgica</name>
    <dbReference type="NCBI Taxonomy" id="135487"/>
    <lineage>
        <taxon>Bacteria</taxon>
        <taxon>Bacillati</taxon>
        <taxon>Actinomycetota</taxon>
        <taxon>Actinomycetes</taxon>
        <taxon>Mycobacteriales</taxon>
        <taxon>Nocardiaceae</taxon>
        <taxon>Nocardia</taxon>
    </lineage>
</organism>
<evidence type="ECO:0000256" key="9">
    <source>
        <dbReference type="ARBA" id="ARBA00023049"/>
    </source>
</evidence>
<dbReference type="NCBIfam" id="NF002759">
    <property type="entry name" value="PRK02813.1"/>
    <property type="match status" value="1"/>
</dbReference>
<evidence type="ECO:0000256" key="8">
    <source>
        <dbReference type="ARBA" id="ARBA00022833"/>
    </source>
</evidence>
<feature type="binding site" evidence="10">
    <location>
        <position position="158"/>
    </location>
    <ligand>
        <name>Zn(2+)</name>
        <dbReference type="ChEBI" id="CHEBI:29105"/>
    </ligand>
</feature>
<dbReference type="PRINTS" id="PR00932">
    <property type="entry name" value="AMINO1PTASE"/>
</dbReference>
<dbReference type="HAMAP" id="MF_00467">
    <property type="entry name" value="Aminopeptidase_M18_2"/>
    <property type="match status" value="1"/>
</dbReference>
<name>A0A6P1CMH5_9NOCA</name>
<dbReference type="InterPro" id="IPR023358">
    <property type="entry name" value="Peptidase_M18_dom2"/>
</dbReference>
<evidence type="ECO:0000256" key="5">
    <source>
        <dbReference type="ARBA" id="ARBA00022670"/>
    </source>
</evidence>
<keyword evidence="4 10" id="KW-0031">Aminopeptidase</keyword>
<dbReference type="GO" id="GO:0004177">
    <property type="term" value="F:aminopeptidase activity"/>
    <property type="evidence" value="ECO:0007669"/>
    <property type="project" value="UniProtKB-UniRule"/>
</dbReference>
<dbReference type="PANTHER" id="PTHR28570:SF3">
    <property type="entry name" value="ASPARTYL AMINOPEPTIDASE"/>
    <property type="match status" value="1"/>
</dbReference>
<dbReference type="RefSeq" id="WP_163844242.1">
    <property type="nucleotide sequence ID" value="NZ_AP026979.1"/>
</dbReference>
<keyword evidence="7 10" id="KW-0378">Hydrolase</keyword>
<evidence type="ECO:0000256" key="7">
    <source>
        <dbReference type="ARBA" id="ARBA00022801"/>
    </source>
</evidence>
<dbReference type="EC" id="3.4.11.-" evidence="10"/>
<dbReference type="SUPFAM" id="SSF53187">
    <property type="entry name" value="Zn-dependent exopeptidases"/>
    <property type="match status" value="1"/>
</dbReference>
<dbReference type="InterPro" id="IPR022984">
    <property type="entry name" value="M18_aminopeptidase_2"/>
</dbReference>
<evidence type="ECO:0000313" key="14">
    <source>
        <dbReference type="Proteomes" id="UP000471166"/>
    </source>
</evidence>
<comment type="cofactor">
    <cofactor evidence="1 10 12">
        <name>Zn(2+)</name>
        <dbReference type="ChEBI" id="CHEBI:29105"/>
    </cofactor>
</comment>
<dbReference type="Gene3D" id="2.30.250.10">
    <property type="entry name" value="Aminopeptidase i, Domain 2"/>
    <property type="match status" value="1"/>
</dbReference>
<accession>A0A6P1CMH5</accession>
<comment type="caution">
    <text evidence="13">The sequence shown here is derived from an EMBL/GenBank/DDBJ whole genome shotgun (WGS) entry which is preliminary data.</text>
</comment>
<keyword evidence="9 10" id="KW-0482">Metalloprotease</keyword>
<dbReference type="AlphaFoldDB" id="A0A6P1CMH5"/>
<dbReference type="EMBL" id="JAAGVB010000014">
    <property type="protein sequence ID" value="NEW33112.1"/>
    <property type="molecule type" value="Genomic_DNA"/>
</dbReference>
<keyword evidence="8 10" id="KW-0862">Zinc</keyword>
<evidence type="ECO:0000256" key="12">
    <source>
        <dbReference type="RuleBase" id="RU004387"/>
    </source>
</evidence>
<dbReference type="GO" id="GO:0006508">
    <property type="term" value="P:proteolysis"/>
    <property type="evidence" value="ECO:0007669"/>
    <property type="project" value="UniProtKB-UniRule"/>
</dbReference>
<evidence type="ECO:0000256" key="6">
    <source>
        <dbReference type="ARBA" id="ARBA00022723"/>
    </source>
</evidence>
<evidence type="ECO:0000256" key="10">
    <source>
        <dbReference type="HAMAP-Rule" id="MF_00467"/>
    </source>
</evidence>
<dbReference type="PANTHER" id="PTHR28570">
    <property type="entry name" value="ASPARTYL AMINOPEPTIDASE"/>
    <property type="match status" value="1"/>
</dbReference>
<evidence type="ECO:0000256" key="3">
    <source>
        <dbReference type="ARBA" id="ARBA00014897"/>
    </source>
</evidence>
<keyword evidence="5 10" id="KW-0645">Protease</keyword>
<evidence type="ECO:0000256" key="1">
    <source>
        <dbReference type="ARBA" id="ARBA00001947"/>
    </source>
</evidence>
<evidence type="ECO:0000256" key="4">
    <source>
        <dbReference type="ARBA" id="ARBA00022438"/>
    </source>
</evidence>
<evidence type="ECO:0000313" key="13">
    <source>
        <dbReference type="EMBL" id="NEW33112.1"/>
    </source>
</evidence>
<proteinExistence type="inferred from homology"/>
<reference evidence="13 14" key="1">
    <citation type="submission" date="2020-01" db="EMBL/GenBank/DDBJ databases">
        <title>Genetics and antimicrobial susceptibilities of Nocardia species isolated from the soil; a comparison with species isolated from humans.</title>
        <authorList>
            <person name="Carrasco G."/>
            <person name="Monzon S."/>
            <person name="Sansegundo M."/>
            <person name="Garcia E."/>
            <person name="Garrido N."/>
            <person name="Medina M.J."/>
            <person name="Villalon P."/>
            <person name="Ramirez-Arocha A.C."/>
            <person name="Jimenez P."/>
            <person name="Cuesta I."/>
            <person name="Valdezate S."/>
        </authorList>
    </citation>
    <scope>NUCLEOTIDE SEQUENCE [LARGE SCALE GENOMIC DNA]</scope>
    <source>
        <strain evidence="13 14">CNM20110626</strain>
    </source>
</reference>
<dbReference type="Pfam" id="PF02127">
    <property type="entry name" value="Peptidase_M18"/>
    <property type="match status" value="1"/>
</dbReference>
<comment type="similarity">
    <text evidence="2 10 11">Belongs to the peptidase M18 family.</text>
</comment>
<sequence>MPVSSTAASAAGLCAFIDESPSPFHVCHTVAQDLDEHGFTRLDEASAWPSGGRGRHYVVRGGSLVAWADHDPEAAAPFRVVGAHTDSPNLRVKQHPDLIVAGWQMVGLEPYGGAWLNSWLDRELGLSGRLSVREGNGVGQRLVRINEPILRVPQLAIHLSEDRRGVTLDPQRHVNAIWGVGSEPRSFIAYVAEHAGVDPDAVLGWELMTHDLDPSRLVGRDRDLVSAPRLDNQGTCYAGLRAFLAAIDTPGAAVPVLAMFDHEEVGSQSDRGAQSDLLTTVLERVVLSRGGGRAEYLAALAGSICASGDMAHATHPNYPDRHEPAHRIEINGGPVLKVNQNLRYATDATGAGAFALACDQAGVPLQRYVHRADLPCGSTIGPMTAARTGMPTVDVGAPQLAMHSARELMGAADVAAYAAALAAFLTPDSAGR</sequence>
<dbReference type="GO" id="GO:0008270">
    <property type="term" value="F:zinc ion binding"/>
    <property type="evidence" value="ECO:0007669"/>
    <property type="project" value="UniProtKB-UniRule"/>
</dbReference>
<dbReference type="SUPFAM" id="SSF101821">
    <property type="entry name" value="Aminopeptidase/glucanase lid domain"/>
    <property type="match status" value="1"/>
</dbReference>
<dbReference type="Proteomes" id="UP000471166">
    <property type="component" value="Unassembled WGS sequence"/>
</dbReference>
<feature type="binding site" evidence="10">
    <location>
        <position position="403"/>
    </location>
    <ligand>
        <name>Zn(2+)</name>
        <dbReference type="ChEBI" id="CHEBI:29105"/>
    </ligand>
</feature>
<dbReference type="GO" id="GO:0005737">
    <property type="term" value="C:cytoplasm"/>
    <property type="evidence" value="ECO:0007669"/>
    <property type="project" value="UniProtKB-ARBA"/>
</dbReference>
<dbReference type="Gene3D" id="3.40.630.10">
    <property type="entry name" value="Zn peptidases"/>
    <property type="match status" value="1"/>
</dbReference>
<gene>
    <name evidence="10" type="primary">apeB</name>
    <name evidence="13" type="ORF">GV791_11175</name>
</gene>
<dbReference type="CDD" id="cd05658">
    <property type="entry name" value="M18_DAP"/>
    <property type="match status" value="1"/>
</dbReference>
<feature type="binding site" evidence="10">
    <location>
        <position position="84"/>
    </location>
    <ligand>
        <name>Zn(2+)</name>
        <dbReference type="ChEBI" id="CHEBI:29105"/>
    </ligand>
</feature>
<protein>
    <recommendedName>
        <fullName evidence="3 10">Probable M18 family aminopeptidase 2</fullName>
        <ecNumber evidence="10">3.4.11.-</ecNumber>
    </recommendedName>
</protein>
<evidence type="ECO:0000256" key="11">
    <source>
        <dbReference type="RuleBase" id="RU004386"/>
    </source>
</evidence>
<dbReference type="GO" id="GO:0008237">
    <property type="term" value="F:metallopeptidase activity"/>
    <property type="evidence" value="ECO:0007669"/>
    <property type="project" value="UniProtKB-UniRule"/>
</dbReference>
<keyword evidence="6 10" id="KW-0479">Metal-binding</keyword>
<evidence type="ECO:0000256" key="2">
    <source>
        <dbReference type="ARBA" id="ARBA00008290"/>
    </source>
</evidence>
<dbReference type="InterPro" id="IPR001948">
    <property type="entry name" value="Peptidase_M18"/>
</dbReference>